<feature type="chain" id="PRO_5045479675" description="DUF2059 domain-containing protein" evidence="1">
    <location>
        <begin position="21"/>
        <end position="224"/>
    </location>
</feature>
<proteinExistence type="predicted"/>
<accession>A0ABR9ITH9</accession>
<evidence type="ECO:0008006" key="4">
    <source>
        <dbReference type="Google" id="ProtNLM"/>
    </source>
</evidence>
<name>A0ABR9ITH9_RHIVS</name>
<dbReference type="RefSeq" id="WP_192730198.1">
    <property type="nucleotide sequence ID" value="NZ_BAAAVL010000013.1"/>
</dbReference>
<evidence type="ECO:0000313" key="2">
    <source>
        <dbReference type="EMBL" id="MBE1506505.1"/>
    </source>
</evidence>
<feature type="signal peptide" evidence="1">
    <location>
        <begin position="1"/>
        <end position="20"/>
    </location>
</feature>
<reference evidence="2 3" key="1">
    <citation type="submission" date="2020-10" db="EMBL/GenBank/DDBJ databases">
        <title>Sequencing the genomes of 1000 actinobacteria strains.</title>
        <authorList>
            <person name="Klenk H.-P."/>
        </authorList>
    </citation>
    <scope>NUCLEOTIDE SEQUENCE [LARGE SCALE GENOMIC DNA]</scope>
    <source>
        <strain evidence="2 3">DSM 7307</strain>
    </source>
</reference>
<sequence length="224" mass="24970">MKRLWWIMAAVAVITSGAFAQDEKEAALQKQMDALARVDPYMHAILVDHMDETRQVFDEFLQGRDVTAMQEALGTVAMMSGKTALSRASDTYAIGVLNKAVELVDVLIAQYPEGCRYFEADAIPREGLAIPAVAQRYHGYLEAKRLAYQDGRSREQVPRMVPKDMIQLTTTHLGLSIEDLQVLANFMQAPAGRLCSIIKRLNTIDPVPEAQRGDWARMTISWGG</sequence>
<evidence type="ECO:0000313" key="3">
    <source>
        <dbReference type="Proteomes" id="UP000620262"/>
    </source>
</evidence>
<keyword evidence="3" id="KW-1185">Reference proteome</keyword>
<comment type="caution">
    <text evidence="2">The sequence shown here is derived from an EMBL/GenBank/DDBJ whole genome shotgun (WGS) entry which is preliminary data.</text>
</comment>
<dbReference type="EMBL" id="JADBEC010000001">
    <property type="protein sequence ID" value="MBE1506505.1"/>
    <property type="molecule type" value="Genomic_DNA"/>
</dbReference>
<protein>
    <recommendedName>
        <fullName evidence="4">DUF2059 domain-containing protein</fullName>
    </recommendedName>
</protein>
<organism evidence="2 3">
    <name type="scientific">Rhizobium viscosum</name>
    <name type="common">Arthrobacter viscosus</name>
    <dbReference type="NCBI Taxonomy" id="1673"/>
    <lineage>
        <taxon>Bacteria</taxon>
        <taxon>Pseudomonadati</taxon>
        <taxon>Pseudomonadota</taxon>
        <taxon>Alphaproteobacteria</taxon>
        <taxon>Hyphomicrobiales</taxon>
        <taxon>Rhizobiaceae</taxon>
        <taxon>Rhizobium/Agrobacterium group</taxon>
        <taxon>Rhizobium</taxon>
    </lineage>
</organism>
<keyword evidence="1" id="KW-0732">Signal</keyword>
<evidence type="ECO:0000256" key="1">
    <source>
        <dbReference type="SAM" id="SignalP"/>
    </source>
</evidence>
<dbReference type="Proteomes" id="UP000620262">
    <property type="component" value="Unassembled WGS sequence"/>
</dbReference>
<gene>
    <name evidence="2" type="ORF">H4W29_003686</name>
</gene>